<dbReference type="Pfam" id="PF05794">
    <property type="entry name" value="Tcp11"/>
    <property type="match status" value="1"/>
</dbReference>
<organism evidence="4 5">
    <name type="scientific">Sorghum bicolor</name>
    <name type="common">Sorghum</name>
    <name type="synonym">Sorghum vulgare</name>
    <dbReference type="NCBI Taxonomy" id="4558"/>
    <lineage>
        <taxon>Eukaryota</taxon>
        <taxon>Viridiplantae</taxon>
        <taxon>Streptophyta</taxon>
        <taxon>Embryophyta</taxon>
        <taxon>Tracheophyta</taxon>
        <taxon>Spermatophyta</taxon>
        <taxon>Magnoliopsida</taxon>
        <taxon>Liliopsida</taxon>
        <taxon>Poales</taxon>
        <taxon>Poaceae</taxon>
        <taxon>PACMAD clade</taxon>
        <taxon>Panicoideae</taxon>
        <taxon>Andropogonodae</taxon>
        <taxon>Andropogoneae</taxon>
        <taxon>Sorghinae</taxon>
        <taxon>Sorghum</taxon>
    </lineage>
</organism>
<evidence type="ECO:0008006" key="6">
    <source>
        <dbReference type="Google" id="ProtNLM"/>
    </source>
</evidence>
<dbReference type="InterPro" id="IPR008862">
    <property type="entry name" value="Tcp11"/>
</dbReference>
<feature type="compositionally biased region" description="Polar residues" evidence="3">
    <location>
        <begin position="624"/>
        <end position="645"/>
    </location>
</feature>
<sequence>MGVPEAVALDIPAVEEGSPTPLARVPPRIRRRLLRAGGSGENGGKAPTAEEIEAKLHQAHLRRQQFHEALSSKARRSIKSPSGSSQEEDRGQLLEAKLVAAKQKRLSLLEKEQGRLAKLDKLRQAVKSDAEMRFEREREELGMKVESRVQKAENNRMQLLHARLQRQAALEERTKRYFMKRLAGENKYRERVQSAMQKHNAAEKRRSGLLEFEKRQAQGRLLQVQLAARTASNQRETERSKLKEQLEEKLQKAKQQRAEYLKQRGNLHSSMHSSSVKNGEFLSRKLARHLMIHFIFWDFRCWRRFRTSRKTTVVLARAFDVLGINQRSVVSMPFEELALCIESPAVLQTTKALLNRLESRFVFSQSSSSSKPENIDHLLKDLGSPKRRILPSNVRRSKATLEKAAGNYDSSKLSRYSQRIALCAYMILGHPKSVLSGQGEQEKLLMESATNFVKEFELLVKTVLDALDGACILSQSVLDDATPGCSNYEESSSIVADQKKFRTQLVAFDKAWCAYLYHFAAWKAKDAKSLEDDLIRAACKLELSMIQTCKITDEDKSDNLGGDLKAIWKQVAEDQKLLRERIQYLGGEAGIGRMESALSETRSKFFQAKENRSSIATTVANVTSPSVTCSSGQSNVSETGENSNMDAEKTSRIVKSLFGASSSRYESSKGGKLMSNAAPEKMPTENEQIVNEILHNTHGSFADISDGTGTVEGDFKVKVKETMEKAFWDVVADSMRGDMPDYGYLVSLVKEIREALEELAPPGWKVEISDNINLEILTQLLESGSQDRKYLGQILQYSLDKLRKLSSPAKELEMKKSHDKLLGELIEGSESNYRDSNSFVLCVIKGLRFTMEELEALKAEVNRARIQLLEPMIKGPGGVEYLHKSFADRYGSPSDALATLPSTARWISSLKDVVEEQWNEHVSSLSILTEADHVQPLVATLRTGHAVPGQLQSVIPAADNAGLPECRGDILGKLIRIGLLQLISSIEGVQRESVPETFMLNWLRLRSVQSKFQQVIVVATSMLVLHQVLVSENPKITPPELENATLELFNVLTRLLDNFPDVGTEKIIEAMMYSSTSRSSSSDHEMMDARKEILTRVFLKSLQTDDTIFKKVSQSVYCAFRAITLGGSGEKGRKLADASLRRIGATKLTARLVKAAEVLLKAAMVSEQVHGPWYTQLL</sequence>
<evidence type="ECO:0000256" key="2">
    <source>
        <dbReference type="SAM" id="Coils"/>
    </source>
</evidence>
<evidence type="ECO:0000313" key="4">
    <source>
        <dbReference type="EMBL" id="KAG0533394.1"/>
    </source>
</evidence>
<evidence type="ECO:0000256" key="3">
    <source>
        <dbReference type="SAM" id="MobiDB-lite"/>
    </source>
</evidence>
<gene>
    <name evidence="4" type="ORF">BDA96_04G189800</name>
</gene>
<comment type="caution">
    <text evidence="4">The sequence shown here is derived from an EMBL/GenBank/DDBJ whole genome shotgun (WGS) entry which is preliminary data.</text>
</comment>
<keyword evidence="2" id="KW-0175">Coiled coil</keyword>
<dbReference type="Proteomes" id="UP000807115">
    <property type="component" value="Chromosome 4"/>
</dbReference>
<feature type="region of interest" description="Disordered" evidence="3">
    <location>
        <begin position="69"/>
        <end position="91"/>
    </location>
</feature>
<reference evidence="4" key="1">
    <citation type="journal article" date="2019" name="BMC Genomics">
        <title>A new reference genome for Sorghum bicolor reveals high levels of sequence similarity between sweet and grain genotypes: implications for the genetics of sugar metabolism.</title>
        <authorList>
            <person name="Cooper E.A."/>
            <person name="Brenton Z.W."/>
            <person name="Flinn B.S."/>
            <person name="Jenkins J."/>
            <person name="Shu S."/>
            <person name="Flowers D."/>
            <person name="Luo F."/>
            <person name="Wang Y."/>
            <person name="Xia P."/>
            <person name="Barry K."/>
            <person name="Daum C."/>
            <person name="Lipzen A."/>
            <person name="Yoshinaga Y."/>
            <person name="Schmutz J."/>
            <person name="Saski C."/>
            <person name="Vermerris W."/>
            <person name="Kresovich S."/>
        </authorList>
    </citation>
    <scope>NUCLEOTIDE SEQUENCE</scope>
</reference>
<comment type="similarity">
    <text evidence="1">Belongs to the TCP11 family.</text>
</comment>
<evidence type="ECO:0000256" key="1">
    <source>
        <dbReference type="ARBA" id="ARBA00010954"/>
    </source>
</evidence>
<dbReference type="PANTHER" id="PTHR12832">
    <property type="entry name" value="TESTIS-SPECIFIC PROTEIN PBS13 T-COMPLEX 11"/>
    <property type="match status" value="1"/>
</dbReference>
<accession>A0A921UJ54</accession>
<feature type="coiled-coil region" evidence="2">
    <location>
        <begin position="185"/>
        <end position="263"/>
    </location>
</feature>
<reference evidence="4" key="2">
    <citation type="submission" date="2020-10" db="EMBL/GenBank/DDBJ databases">
        <authorList>
            <person name="Cooper E.A."/>
            <person name="Brenton Z.W."/>
            <person name="Flinn B.S."/>
            <person name="Jenkins J."/>
            <person name="Shu S."/>
            <person name="Flowers D."/>
            <person name="Luo F."/>
            <person name="Wang Y."/>
            <person name="Xia P."/>
            <person name="Barry K."/>
            <person name="Daum C."/>
            <person name="Lipzen A."/>
            <person name="Yoshinaga Y."/>
            <person name="Schmutz J."/>
            <person name="Saski C."/>
            <person name="Vermerris W."/>
            <person name="Kresovich S."/>
        </authorList>
    </citation>
    <scope>NUCLEOTIDE SEQUENCE</scope>
</reference>
<feature type="region of interest" description="Disordered" evidence="3">
    <location>
        <begin position="624"/>
        <end position="646"/>
    </location>
</feature>
<dbReference type="AlphaFoldDB" id="A0A921UJ54"/>
<evidence type="ECO:0000313" key="5">
    <source>
        <dbReference type="Proteomes" id="UP000807115"/>
    </source>
</evidence>
<protein>
    <recommendedName>
        <fullName evidence="6">T-complex protein 11</fullName>
    </recommendedName>
</protein>
<dbReference type="PANTHER" id="PTHR12832:SF31">
    <property type="entry name" value="OS02G0556700 PROTEIN"/>
    <property type="match status" value="1"/>
</dbReference>
<dbReference type="EMBL" id="CM027683">
    <property type="protein sequence ID" value="KAG0533394.1"/>
    <property type="molecule type" value="Genomic_DNA"/>
</dbReference>
<proteinExistence type="inferred from homology"/>
<name>A0A921UJ54_SORBI</name>
<feature type="region of interest" description="Disordered" evidence="3">
    <location>
        <begin position="1"/>
        <end position="26"/>
    </location>
</feature>